<evidence type="ECO:0000313" key="2">
    <source>
        <dbReference type="Proteomes" id="UP001139488"/>
    </source>
</evidence>
<dbReference type="EMBL" id="JAJNNZ010000003">
    <property type="protein sequence ID" value="MCJ2376148.1"/>
    <property type="molecule type" value="Genomic_DNA"/>
</dbReference>
<dbReference type="RefSeq" id="WP_244355550.1">
    <property type="nucleotide sequence ID" value="NZ_JAJNNZ010000003.1"/>
</dbReference>
<keyword evidence="2" id="KW-1185">Reference proteome</keyword>
<dbReference type="InterPro" id="IPR009267">
    <property type="entry name" value="NTP_transf_6"/>
</dbReference>
<accession>A0A9X1WBL2</accession>
<dbReference type="PANTHER" id="PTHR39166:SF1">
    <property type="entry name" value="BLL1166 PROTEIN"/>
    <property type="match status" value="1"/>
</dbReference>
<gene>
    <name evidence="1" type="ORF">LNL84_04800</name>
</gene>
<dbReference type="AlphaFoldDB" id="A0A9X1WBL2"/>
<name>A0A9X1WBL2_9VIBR</name>
<reference evidence="1" key="1">
    <citation type="submission" date="2021-11" db="EMBL/GenBank/DDBJ databases">
        <title>Vibrio ZSDE26 sp. nov. and Vibrio ZSDZ34 sp. nov., isolated from coastal seawater in Qingdao.</title>
        <authorList>
            <person name="Zhang P."/>
        </authorList>
    </citation>
    <scope>NUCLEOTIDE SEQUENCE</scope>
    <source>
        <strain evidence="1">ZSDZ34</strain>
    </source>
</reference>
<protein>
    <submittedName>
        <fullName evidence="1">Nucleotidyltransferase family protein</fullName>
    </submittedName>
</protein>
<dbReference type="Proteomes" id="UP001139488">
    <property type="component" value="Unassembled WGS sequence"/>
</dbReference>
<proteinExistence type="predicted"/>
<evidence type="ECO:0000313" key="1">
    <source>
        <dbReference type="EMBL" id="MCJ2376148.1"/>
    </source>
</evidence>
<sequence>MIEINQQHIRRIETLILNDPFRVDVLRAVRTLDLPQGFVAAGFVRNLIWDHLHRKDTSSSLNDIDVVYFDAAEQCDDQHQYYERVLLAAMPDVNWQVRNQARMHIKNQDKPYQNVQDAMSYWPEKETAIAVRLTSAGNIDCITAFDLSTLFALQITHNPRRDKLIFEQRVNSKNWLTRWPRLTVND</sequence>
<organism evidence="1 2">
    <name type="scientific">Vibrio gelatinilyticus</name>
    <dbReference type="NCBI Taxonomy" id="2893468"/>
    <lineage>
        <taxon>Bacteria</taxon>
        <taxon>Pseudomonadati</taxon>
        <taxon>Pseudomonadota</taxon>
        <taxon>Gammaproteobacteria</taxon>
        <taxon>Vibrionales</taxon>
        <taxon>Vibrionaceae</taxon>
        <taxon>Vibrio</taxon>
    </lineage>
</organism>
<comment type="caution">
    <text evidence="1">The sequence shown here is derived from an EMBL/GenBank/DDBJ whole genome shotgun (WGS) entry which is preliminary data.</text>
</comment>
<dbReference type="PANTHER" id="PTHR39166">
    <property type="entry name" value="BLL1166 PROTEIN"/>
    <property type="match status" value="1"/>
</dbReference>
<dbReference type="Pfam" id="PF06042">
    <property type="entry name" value="NTP_transf_6"/>
    <property type="match status" value="1"/>
</dbReference>